<dbReference type="Proteomes" id="UP000003759">
    <property type="component" value="Chromosome"/>
</dbReference>
<dbReference type="SUPFAM" id="SSF53335">
    <property type="entry name" value="S-adenosyl-L-methionine-dependent methyltransferases"/>
    <property type="match status" value="1"/>
</dbReference>
<protein>
    <submittedName>
        <fullName evidence="1">Uncharacterized protein</fullName>
    </submittedName>
</protein>
<dbReference type="EMBL" id="HE793032">
    <property type="protein sequence ID" value="CCG56891.1"/>
    <property type="molecule type" value="Genomic_DNA"/>
</dbReference>
<dbReference type="OrthoDB" id="9791837at2"/>
<accession>K0JL32</accession>
<sequence>MNLKELQKIYDEKFWENNDNGNSSYQSSKIILKMLLKYYDIKSIIDIGCGIGAWLKSAMEFGIDDIMGIDCNEISEEKLLVPRKYIKIDNLETHKNIYLKKYDIAVSLEVAEHLSPEYSENFIKMLTSYSDIVLFSAAIPNQIGTNHINCQKPEFWFKYFDQLEYKCFDFRYELMSLNISPAYSQNILLYVHKNIANKFNNFLYTEKPVFFYHPFFVQFIIDNNDVFNLEIIRLNNYILELNNKKNDTFDTYEKYFNLLTILNFTLFGIKNIKKYLIITILGLKITLKINEENIDKIAWWIPVKRWRESFRAKFKVRPDQTRPDQTRPDQT</sequence>
<dbReference type="Gene3D" id="3.40.50.150">
    <property type="entry name" value="Vaccinia Virus protein VP39"/>
    <property type="match status" value="1"/>
</dbReference>
<name>K0JL32_BRAPL</name>
<dbReference type="PATRIC" id="fig|1161918.5.peg.732"/>
<organism evidence="1 2">
    <name type="scientific">Brachyspira pilosicoli WesB</name>
    <dbReference type="NCBI Taxonomy" id="1161918"/>
    <lineage>
        <taxon>Bacteria</taxon>
        <taxon>Pseudomonadati</taxon>
        <taxon>Spirochaetota</taxon>
        <taxon>Spirochaetia</taxon>
        <taxon>Brachyspirales</taxon>
        <taxon>Brachyspiraceae</taxon>
        <taxon>Brachyspira</taxon>
    </lineage>
</organism>
<dbReference type="RefSeq" id="WP_014933179.1">
    <property type="nucleotide sequence ID" value="NC_018604.1"/>
</dbReference>
<dbReference type="KEGG" id="bpw:WESB_1423"/>
<reference evidence="1 2" key="1">
    <citation type="journal article" date="2012" name="BMC Genomics">
        <title>Comparative genomics of Brachyspira pilosicoli strains: genome rearrangements, reductions and correlation of genetic compliment with phenotypic diversity.</title>
        <authorList>
            <person name="Mappley L.J."/>
            <person name="Black M.L."/>
            <person name="Abuoun M."/>
            <person name="Darby A.C."/>
            <person name="Woodward M.J."/>
            <person name="Parkhill J."/>
            <person name="Turner A.K."/>
            <person name="Bellgard M.I."/>
            <person name="La T."/>
            <person name="Phillips N.D."/>
            <person name="La Ragione R.M."/>
            <person name="Hampson D.J."/>
        </authorList>
    </citation>
    <scope>NUCLEOTIDE SEQUENCE [LARGE SCALE GENOMIC DNA]</scope>
    <source>
        <strain evidence="1">WesB</strain>
    </source>
</reference>
<gene>
    <name evidence="1" type="ORF">WESB_1423</name>
</gene>
<dbReference type="Pfam" id="PF13489">
    <property type="entry name" value="Methyltransf_23"/>
    <property type="match status" value="1"/>
</dbReference>
<dbReference type="HOGENOM" id="CLU_838560_0_0_12"/>
<dbReference type="AlphaFoldDB" id="K0JL32"/>
<dbReference type="CDD" id="cd02440">
    <property type="entry name" value="AdoMet_MTases"/>
    <property type="match status" value="1"/>
</dbReference>
<proteinExistence type="predicted"/>
<evidence type="ECO:0000313" key="1">
    <source>
        <dbReference type="EMBL" id="CCG56891.1"/>
    </source>
</evidence>
<dbReference type="InterPro" id="IPR029063">
    <property type="entry name" value="SAM-dependent_MTases_sf"/>
</dbReference>
<evidence type="ECO:0000313" key="2">
    <source>
        <dbReference type="Proteomes" id="UP000003759"/>
    </source>
</evidence>